<evidence type="ECO:0000256" key="6">
    <source>
        <dbReference type="SAM" id="Phobius"/>
    </source>
</evidence>
<feature type="transmembrane region" description="Helical" evidence="6">
    <location>
        <begin position="172"/>
        <end position="194"/>
    </location>
</feature>
<keyword evidence="5 6" id="KW-0472">Membrane</keyword>
<dbReference type="PANTHER" id="PTHR30213">
    <property type="entry name" value="INNER MEMBRANE PROTEIN YHJD"/>
    <property type="match status" value="1"/>
</dbReference>
<keyword evidence="3 6" id="KW-0812">Transmembrane</keyword>
<name>W6JZJ2_9MICO</name>
<evidence type="ECO:0000256" key="3">
    <source>
        <dbReference type="ARBA" id="ARBA00022692"/>
    </source>
</evidence>
<comment type="caution">
    <text evidence="7">The sequence shown here is derived from an EMBL/GenBank/DDBJ whole genome shotgun (WGS) entry which is preliminary data.</text>
</comment>
<dbReference type="InterPro" id="IPR017039">
    <property type="entry name" value="Virul_fac_BrkB"/>
</dbReference>
<dbReference type="PANTHER" id="PTHR30213:SF1">
    <property type="entry name" value="INNER MEMBRANE PROTEIN YHJD"/>
    <property type="match status" value="1"/>
</dbReference>
<feature type="transmembrane region" description="Helical" evidence="6">
    <location>
        <begin position="145"/>
        <end position="166"/>
    </location>
</feature>
<dbReference type="EMBL" id="CAJA01000445">
    <property type="protein sequence ID" value="CCH75023.1"/>
    <property type="molecule type" value="Genomic_DNA"/>
</dbReference>
<comment type="subcellular location">
    <subcellularLocation>
        <location evidence="1">Cell membrane</location>
        <topology evidence="1">Multi-pass membrane protein</topology>
    </subcellularLocation>
</comment>
<evidence type="ECO:0000313" key="8">
    <source>
        <dbReference type="Proteomes" id="UP000035763"/>
    </source>
</evidence>
<keyword evidence="8" id="KW-1185">Reference proteome</keyword>
<feature type="transmembrane region" description="Helical" evidence="6">
    <location>
        <begin position="39"/>
        <end position="62"/>
    </location>
</feature>
<accession>W6JZJ2</accession>
<dbReference type="Pfam" id="PF03631">
    <property type="entry name" value="Virul_fac_BrkB"/>
    <property type="match status" value="1"/>
</dbReference>
<dbReference type="OrthoDB" id="3349406at2"/>
<evidence type="ECO:0000256" key="2">
    <source>
        <dbReference type="ARBA" id="ARBA00022475"/>
    </source>
</evidence>
<reference evidence="7 8" key="1">
    <citation type="journal article" date="2013" name="ISME J.">
        <title>A metabolic model for members of the genus Tetrasphaera involved in enhanced biological phosphorus removal.</title>
        <authorList>
            <person name="Kristiansen R."/>
            <person name="Nguyen H.T.T."/>
            <person name="Saunders A.M."/>
            <person name="Nielsen J.L."/>
            <person name="Wimmer R."/>
            <person name="Le V.Q."/>
            <person name="McIlroy S.J."/>
            <person name="Petrovski S."/>
            <person name="Seviour R.J."/>
            <person name="Calteau A."/>
            <person name="Nielsen K.L."/>
            <person name="Nielsen P.H."/>
        </authorList>
    </citation>
    <scope>NUCLEOTIDE SEQUENCE [LARGE SCALE GENOMIC DNA]</scope>
    <source>
        <strain evidence="7 8">Ben110</strain>
    </source>
</reference>
<dbReference type="RefSeq" id="WP_048693220.1">
    <property type="nucleotide sequence ID" value="NZ_HG764815.1"/>
</dbReference>
<feature type="transmembrane region" description="Helical" evidence="6">
    <location>
        <begin position="241"/>
        <end position="263"/>
    </location>
</feature>
<dbReference type="GO" id="GO:0005886">
    <property type="term" value="C:plasma membrane"/>
    <property type="evidence" value="ECO:0007669"/>
    <property type="project" value="UniProtKB-SubCell"/>
</dbReference>
<keyword evidence="2" id="KW-1003">Cell membrane</keyword>
<dbReference type="AlphaFoldDB" id="W6JZJ2"/>
<dbReference type="STRING" id="1193182.BN11_50044"/>
<organism evidence="7 8">
    <name type="scientific">Nostocoides australiense Ben110</name>
    <dbReference type="NCBI Taxonomy" id="1193182"/>
    <lineage>
        <taxon>Bacteria</taxon>
        <taxon>Bacillati</taxon>
        <taxon>Actinomycetota</taxon>
        <taxon>Actinomycetes</taxon>
        <taxon>Micrococcales</taxon>
        <taxon>Intrasporangiaceae</taxon>
        <taxon>Nostocoides</taxon>
    </lineage>
</organism>
<dbReference type="Proteomes" id="UP000035763">
    <property type="component" value="Unassembled WGS sequence"/>
</dbReference>
<proteinExistence type="predicted"/>
<feature type="transmembrane region" description="Helical" evidence="6">
    <location>
        <begin position="206"/>
        <end position="229"/>
    </location>
</feature>
<evidence type="ECO:0000256" key="1">
    <source>
        <dbReference type="ARBA" id="ARBA00004651"/>
    </source>
</evidence>
<protein>
    <submittedName>
        <fullName evidence="7">Uncharacterized protein</fullName>
    </submittedName>
</protein>
<keyword evidence="4 6" id="KW-1133">Transmembrane helix</keyword>
<sequence>MGVVDWVDRLQRRHPVFGFPLAVIYKFFDDAGGYLAALLTYYAFLSFFPVLLLLSTVLSILLRNHPEWQEDVLNSALSQFPVIGDQLGDPRSLSGGAAGVAIGSALAIYGALGAGNALQYTMNTVWAVPRNSRPNPFLARLRSGMLILTAGLAAIATTVVSTFAAATTGWGVWTKVATTLLTLVINTGIVMLCFRIGVRGTARRHQVAGAIITTLAWQLLQTFGVVFVGRVVKGASATNGIFALVIGLLAFIYLISVVVVLSAEVNVVHARRLYPRALLTPFTDNVDLTEADKQAYAAQARAMRSKSYERIHVEFGRRGDPPDDDLDD</sequence>
<evidence type="ECO:0000313" key="7">
    <source>
        <dbReference type="EMBL" id="CCH75023.1"/>
    </source>
</evidence>
<evidence type="ECO:0000256" key="5">
    <source>
        <dbReference type="ARBA" id="ARBA00023136"/>
    </source>
</evidence>
<evidence type="ECO:0000256" key="4">
    <source>
        <dbReference type="ARBA" id="ARBA00022989"/>
    </source>
</evidence>
<gene>
    <name evidence="7" type="ORF">BN11_50044</name>
</gene>